<dbReference type="GO" id="GO:0008270">
    <property type="term" value="F:zinc ion binding"/>
    <property type="evidence" value="ECO:0007669"/>
    <property type="project" value="InterPro"/>
</dbReference>
<dbReference type="PANTHER" id="PTHR31313">
    <property type="entry name" value="TY1 ENHANCER ACTIVATOR"/>
    <property type="match status" value="1"/>
</dbReference>
<feature type="compositionally biased region" description="Acidic residues" evidence="7">
    <location>
        <begin position="45"/>
        <end position="54"/>
    </location>
</feature>
<dbReference type="GO" id="GO:0006351">
    <property type="term" value="P:DNA-templated transcription"/>
    <property type="evidence" value="ECO:0007669"/>
    <property type="project" value="InterPro"/>
</dbReference>
<dbReference type="CDD" id="cd12148">
    <property type="entry name" value="fungal_TF_MHR"/>
    <property type="match status" value="1"/>
</dbReference>
<keyword evidence="10" id="KW-1185">Reference proteome</keyword>
<dbReference type="PANTHER" id="PTHR31313:SF81">
    <property type="entry name" value="TY1 ENHANCER ACTIVATOR"/>
    <property type="match status" value="1"/>
</dbReference>
<evidence type="ECO:0000256" key="7">
    <source>
        <dbReference type="SAM" id="MobiDB-lite"/>
    </source>
</evidence>
<proteinExistence type="predicted"/>
<evidence type="ECO:0000256" key="2">
    <source>
        <dbReference type="ARBA" id="ARBA00022833"/>
    </source>
</evidence>
<protein>
    <recommendedName>
        <fullName evidence="8">Xylanolytic transcriptional activator regulatory domain-containing protein</fullName>
    </recommendedName>
</protein>
<keyword evidence="1" id="KW-0479">Metal-binding</keyword>
<evidence type="ECO:0000256" key="4">
    <source>
        <dbReference type="ARBA" id="ARBA00023125"/>
    </source>
</evidence>
<keyword evidence="5" id="KW-0804">Transcription</keyword>
<feature type="domain" description="Xylanolytic transcriptional activator regulatory" evidence="8">
    <location>
        <begin position="260"/>
        <end position="337"/>
    </location>
</feature>
<keyword evidence="6" id="KW-0539">Nucleus</keyword>
<dbReference type="Proteomes" id="UP001219568">
    <property type="component" value="Unassembled WGS sequence"/>
</dbReference>
<dbReference type="EMBL" id="JAQJZL010000017">
    <property type="protein sequence ID" value="KAJ6022340.1"/>
    <property type="molecule type" value="Genomic_DNA"/>
</dbReference>
<dbReference type="InterPro" id="IPR007219">
    <property type="entry name" value="XnlR_reg_dom"/>
</dbReference>
<evidence type="ECO:0000256" key="5">
    <source>
        <dbReference type="ARBA" id="ARBA00023163"/>
    </source>
</evidence>
<gene>
    <name evidence="9" type="ORF">N7460_014084</name>
</gene>
<name>A0AAD6HXX6_PENCN</name>
<dbReference type="AlphaFoldDB" id="A0AAD6HXX6"/>
<comment type="caution">
    <text evidence="9">The sequence shown here is derived from an EMBL/GenBank/DDBJ whole genome shotgun (WGS) entry which is preliminary data.</text>
</comment>
<evidence type="ECO:0000259" key="8">
    <source>
        <dbReference type="SMART" id="SM00906"/>
    </source>
</evidence>
<organism evidence="9 10">
    <name type="scientific">Penicillium canescens</name>
    <dbReference type="NCBI Taxonomy" id="5083"/>
    <lineage>
        <taxon>Eukaryota</taxon>
        <taxon>Fungi</taxon>
        <taxon>Dikarya</taxon>
        <taxon>Ascomycota</taxon>
        <taxon>Pezizomycotina</taxon>
        <taxon>Eurotiomycetes</taxon>
        <taxon>Eurotiomycetidae</taxon>
        <taxon>Eurotiales</taxon>
        <taxon>Aspergillaceae</taxon>
        <taxon>Penicillium</taxon>
    </lineage>
</organism>
<accession>A0AAD6HXX6</accession>
<evidence type="ECO:0000256" key="3">
    <source>
        <dbReference type="ARBA" id="ARBA00023015"/>
    </source>
</evidence>
<dbReference type="Pfam" id="PF04082">
    <property type="entry name" value="Fungal_trans"/>
    <property type="match status" value="1"/>
</dbReference>
<reference evidence="9" key="2">
    <citation type="submission" date="2023-01" db="EMBL/GenBank/DDBJ databases">
        <authorList>
            <person name="Petersen C."/>
        </authorList>
    </citation>
    <scope>NUCLEOTIDE SEQUENCE</scope>
    <source>
        <strain evidence="9">IBT 15450</strain>
    </source>
</reference>
<evidence type="ECO:0000313" key="10">
    <source>
        <dbReference type="Proteomes" id="UP001219568"/>
    </source>
</evidence>
<evidence type="ECO:0000313" key="9">
    <source>
        <dbReference type="EMBL" id="KAJ6022340.1"/>
    </source>
</evidence>
<evidence type="ECO:0000256" key="1">
    <source>
        <dbReference type="ARBA" id="ARBA00022723"/>
    </source>
</evidence>
<sequence>MCNTECTYDAAQDRRRPVSKAYVAALENRVAWLEGLWESQKEEAGEIEEELEDGERDRPCRLASEPQPDRELSHRPVEHLQIDNITGEVREYGPTSMFKHLPATENSSTSPEKPRTSSSTTITTHSGKLALSGLQETFDKAMHLKALRAFFAFFNPWCWWVDEKRFRDDMGTVPTEASAFVRNELRTDHYSPLLHFAILAIGVMYLNEGPSFDRGRVSDSFARNAATFFEEEIESAKLSAVVGLMLLGSHHAGHARQSLGYIYSGTGMRLTRILGLSTDVSSWVDKGLISPETKRSRDRIWNNVYIQDKLWSTYVGRAPAPNLSNWHMVLCPIDKEEDARPWHGLDDSESEPVRSSWVASTLAWTCKLARIIELTLTHIYSTRTSGKIRNNRYDLCVLLEKWNEELPEQLRVSSSMLRGQGVLSILPHVLVMNIMFHFAIILLNRPDSCGTPQRRRPISKTHNSDILTTATEKCNQAAVKVLHLAEVFDRTYGLRCAPVSMTQFIFTAGTVHLPSAANNQKADLDVDLVKRYIDLLQSMGQTWQCAAQSADVMKRLLQECCNKLISLNEIPGPISESKNSGRVNGSSSPSMSRTIDIQEMIRQKPEVVQQLQRLGWVPPPVDPATCSSSGIPSNGDTLSMTPSSVQVEGSGVPTAQQYHATHDAAIEDTSWMLQPDWWADHSYTSSLSPLHGQSLFDMLIANNIVAPDYWTSNPFNVEMGDGRPPGWGTFAPNGMTGI</sequence>
<keyword evidence="3" id="KW-0805">Transcription regulation</keyword>
<reference evidence="9" key="1">
    <citation type="journal article" date="2023" name="IMA Fungus">
        <title>Comparative genomic study of the Penicillium genus elucidates a diverse pangenome and 15 lateral gene transfer events.</title>
        <authorList>
            <person name="Petersen C."/>
            <person name="Sorensen T."/>
            <person name="Nielsen M.R."/>
            <person name="Sondergaard T.E."/>
            <person name="Sorensen J.L."/>
            <person name="Fitzpatrick D.A."/>
            <person name="Frisvad J.C."/>
            <person name="Nielsen K.L."/>
        </authorList>
    </citation>
    <scope>NUCLEOTIDE SEQUENCE</scope>
    <source>
        <strain evidence="9">IBT 15450</strain>
    </source>
</reference>
<evidence type="ECO:0000256" key="6">
    <source>
        <dbReference type="ARBA" id="ARBA00023242"/>
    </source>
</evidence>
<feature type="region of interest" description="Disordered" evidence="7">
    <location>
        <begin position="98"/>
        <end position="124"/>
    </location>
</feature>
<dbReference type="InterPro" id="IPR051615">
    <property type="entry name" value="Transcr_Regulatory_Elem"/>
</dbReference>
<dbReference type="GO" id="GO:0003677">
    <property type="term" value="F:DNA binding"/>
    <property type="evidence" value="ECO:0007669"/>
    <property type="project" value="UniProtKB-KW"/>
</dbReference>
<dbReference type="SMART" id="SM00906">
    <property type="entry name" value="Fungal_trans"/>
    <property type="match status" value="1"/>
</dbReference>
<keyword evidence="2" id="KW-0862">Zinc</keyword>
<keyword evidence="4" id="KW-0238">DNA-binding</keyword>
<feature type="region of interest" description="Disordered" evidence="7">
    <location>
        <begin position="41"/>
        <end position="73"/>
    </location>
</feature>